<keyword evidence="1" id="KW-0812">Transmembrane</keyword>
<dbReference type="EMBL" id="MLAK01000647">
    <property type="protein sequence ID" value="OHT09163.1"/>
    <property type="molecule type" value="Genomic_DNA"/>
</dbReference>
<dbReference type="Pfam" id="PF04389">
    <property type="entry name" value="Peptidase_M28"/>
    <property type="match status" value="1"/>
</dbReference>
<keyword evidence="3" id="KW-0378">Hydrolase</keyword>
<keyword evidence="3" id="KW-0031">Aminopeptidase</keyword>
<dbReference type="GeneID" id="94837061"/>
<accession>A0A1J4KD91</accession>
<feature type="transmembrane region" description="Helical" evidence="1">
    <location>
        <begin position="91"/>
        <end position="109"/>
    </location>
</feature>
<keyword evidence="4" id="KW-1185">Reference proteome</keyword>
<evidence type="ECO:0000259" key="2">
    <source>
        <dbReference type="Pfam" id="PF04389"/>
    </source>
</evidence>
<gene>
    <name evidence="3" type="ORF">TRFO_22085</name>
</gene>
<name>A0A1J4KD91_9EUKA</name>
<evidence type="ECO:0000313" key="3">
    <source>
        <dbReference type="EMBL" id="OHT09163.1"/>
    </source>
</evidence>
<comment type="caution">
    <text evidence="3">The sequence shown here is derived from an EMBL/GenBank/DDBJ whole genome shotgun (WGS) entry which is preliminary data.</text>
</comment>
<dbReference type="SUPFAM" id="SSF53187">
    <property type="entry name" value="Zn-dependent exopeptidases"/>
    <property type="match status" value="1"/>
</dbReference>
<keyword evidence="1" id="KW-1133">Transmembrane helix</keyword>
<dbReference type="GO" id="GO:0004177">
    <property type="term" value="F:aminopeptidase activity"/>
    <property type="evidence" value="ECO:0007669"/>
    <property type="project" value="UniProtKB-KW"/>
</dbReference>
<dbReference type="Proteomes" id="UP000179807">
    <property type="component" value="Unassembled WGS sequence"/>
</dbReference>
<reference evidence="3" key="1">
    <citation type="submission" date="2016-10" db="EMBL/GenBank/DDBJ databases">
        <authorList>
            <person name="Benchimol M."/>
            <person name="Almeida L.G."/>
            <person name="Vasconcelos A.T."/>
            <person name="Perreira-Neves A."/>
            <person name="Rosa I.A."/>
            <person name="Tasca T."/>
            <person name="Bogo M.R."/>
            <person name="de Souza W."/>
        </authorList>
    </citation>
    <scope>NUCLEOTIDE SEQUENCE [LARGE SCALE GENOMIC DNA]</scope>
    <source>
        <strain evidence="3">K</strain>
    </source>
</reference>
<feature type="transmembrane region" description="Helical" evidence="1">
    <location>
        <begin position="193"/>
        <end position="211"/>
    </location>
</feature>
<evidence type="ECO:0000313" key="4">
    <source>
        <dbReference type="Proteomes" id="UP000179807"/>
    </source>
</evidence>
<keyword evidence="3" id="KW-0645">Protease</keyword>
<dbReference type="Gene3D" id="3.40.630.10">
    <property type="entry name" value="Zn peptidases"/>
    <property type="match status" value="1"/>
</dbReference>
<dbReference type="VEuPathDB" id="TrichDB:TRFO_22085"/>
<dbReference type="RefSeq" id="XP_068362299.1">
    <property type="nucleotide sequence ID" value="XM_068502357.1"/>
</dbReference>
<feature type="domain" description="Peptidase M28" evidence="2">
    <location>
        <begin position="219"/>
        <end position="394"/>
    </location>
</feature>
<dbReference type="InterPro" id="IPR007484">
    <property type="entry name" value="Peptidase_M28"/>
</dbReference>
<evidence type="ECO:0000256" key="1">
    <source>
        <dbReference type="SAM" id="Phobius"/>
    </source>
</evidence>
<sequence length="403" mass="45926">MEAPDFRKLADDAIDYTRAVINSYGPRLAGTEPCLKAADHIYQTYKEVCDKGEKDEYKETPDAFLRFGAVMSFFYYVSYFCLIFLGPGFSLLFAVIALSVLLFEYIVYFKYYDFYYPSKDCSNSYGVIEPKGEVKKTVIFSGHHDSAHIFNFYSEPDMYLKREIRFIIAHLYLIIYDSVLLCNSEKEWYTKAYYVHILLTLANIILFVLPIRKFASPNATPGAGDNLAAISMGVQLAKYFKENRLNSTRLIFASYDAEESGLRGSRKFFEMHKKEFDIPNTYNYNIDCSYFVEDLKFLNSDINGTVKLSKDVSTKCVEIAHKYGYKKAHQCGIPFLAGGTDAAEAARAGIKATTAIGIPFDPLSKSIPYHTIRDTPEAIEPECLEAMMKVFYELVHEIDDGKL</sequence>
<proteinExistence type="predicted"/>
<feature type="transmembrane region" description="Helical" evidence="1">
    <location>
        <begin position="63"/>
        <end position="85"/>
    </location>
</feature>
<protein>
    <submittedName>
        <fullName evidence="3">Aminopeptidase</fullName>
    </submittedName>
</protein>
<dbReference type="AlphaFoldDB" id="A0A1J4KD91"/>
<dbReference type="OrthoDB" id="76293at2759"/>
<organism evidence="3 4">
    <name type="scientific">Tritrichomonas foetus</name>
    <dbReference type="NCBI Taxonomy" id="1144522"/>
    <lineage>
        <taxon>Eukaryota</taxon>
        <taxon>Metamonada</taxon>
        <taxon>Parabasalia</taxon>
        <taxon>Tritrichomonadida</taxon>
        <taxon>Tritrichomonadidae</taxon>
        <taxon>Tritrichomonas</taxon>
    </lineage>
</organism>
<keyword evidence="1" id="KW-0472">Membrane</keyword>